<dbReference type="InParanoid" id="A0A1E7FRB8"/>
<dbReference type="AlphaFoldDB" id="A0A1E7FRB8"/>
<dbReference type="Pfam" id="PF13578">
    <property type="entry name" value="Methyltransf_24"/>
    <property type="match status" value="1"/>
</dbReference>
<proteinExistence type="predicted"/>
<name>A0A1E7FRB8_9STRA</name>
<gene>
    <name evidence="1" type="ORF">FRACYDRAFT_181375</name>
</gene>
<reference evidence="1 2" key="1">
    <citation type="submission" date="2016-09" db="EMBL/GenBank/DDBJ databases">
        <title>Extensive genetic diversity and differential bi-allelic expression allows diatom success in the polar Southern Ocean.</title>
        <authorList>
            <consortium name="DOE Joint Genome Institute"/>
            <person name="Mock T."/>
            <person name="Otillar R.P."/>
            <person name="Strauss J."/>
            <person name="Dupont C."/>
            <person name="Frickenhaus S."/>
            <person name="Maumus F."/>
            <person name="Mcmullan M."/>
            <person name="Sanges R."/>
            <person name="Schmutz J."/>
            <person name="Toseland A."/>
            <person name="Valas R."/>
            <person name="Veluchamy A."/>
            <person name="Ward B.J."/>
            <person name="Allen A."/>
            <person name="Barry K."/>
            <person name="Falciatore A."/>
            <person name="Ferrante M."/>
            <person name="Fortunato A.E."/>
            <person name="Gloeckner G."/>
            <person name="Gruber A."/>
            <person name="Hipkin R."/>
            <person name="Janech M."/>
            <person name="Kroth P."/>
            <person name="Leese F."/>
            <person name="Lindquist E."/>
            <person name="Lyon B.R."/>
            <person name="Martin J."/>
            <person name="Mayer C."/>
            <person name="Parker M."/>
            <person name="Quesneville H."/>
            <person name="Raymond J."/>
            <person name="Uhlig C."/>
            <person name="Valentin K.U."/>
            <person name="Worden A.Z."/>
            <person name="Armbrust E.V."/>
            <person name="Bowler C."/>
            <person name="Green B."/>
            <person name="Moulton V."/>
            <person name="Van Oosterhout C."/>
            <person name="Grigoriev I."/>
        </authorList>
    </citation>
    <scope>NUCLEOTIDE SEQUENCE [LARGE SCALE GENOMIC DNA]</scope>
    <source>
        <strain evidence="1 2">CCMP1102</strain>
    </source>
</reference>
<dbReference type="SUPFAM" id="SSF53335">
    <property type="entry name" value="S-adenosyl-L-methionine-dependent methyltransferases"/>
    <property type="match status" value="1"/>
</dbReference>
<evidence type="ECO:0000313" key="1">
    <source>
        <dbReference type="EMBL" id="OEU20710.1"/>
    </source>
</evidence>
<keyword evidence="2" id="KW-1185">Reference proteome</keyword>
<protein>
    <recommendedName>
        <fullName evidence="3">S-adenosyl-L-methionine-dependent methyltransferase</fullName>
    </recommendedName>
</protein>
<dbReference type="InterPro" id="IPR029063">
    <property type="entry name" value="SAM-dependent_MTases_sf"/>
</dbReference>
<organism evidence="1 2">
    <name type="scientific">Fragilariopsis cylindrus CCMP1102</name>
    <dbReference type="NCBI Taxonomy" id="635003"/>
    <lineage>
        <taxon>Eukaryota</taxon>
        <taxon>Sar</taxon>
        <taxon>Stramenopiles</taxon>
        <taxon>Ochrophyta</taxon>
        <taxon>Bacillariophyta</taxon>
        <taxon>Bacillariophyceae</taxon>
        <taxon>Bacillariophycidae</taxon>
        <taxon>Bacillariales</taxon>
        <taxon>Bacillariaceae</taxon>
        <taxon>Fragilariopsis</taxon>
    </lineage>
</organism>
<evidence type="ECO:0008006" key="3">
    <source>
        <dbReference type="Google" id="ProtNLM"/>
    </source>
</evidence>
<dbReference type="EMBL" id="KV784354">
    <property type="protein sequence ID" value="OEU20710.1"/>
    <property type="molecule type" value="Genomic_DNA"/>
</dbReference>
<dbReference type="OrthoDB" id="69177at2759"/>
<evidence type="ECO:0000313" key="2">
    <source>
        <dbReference type="Proteomes" id="UP000095751"/>
    </source>
</evidence>
<dbReference type="Gene3D" id="3.40.50.150">
    <property type="entry name" value="Vaccinia Virus protein VP39"/>
    <property type="match status" value="1"/>
</dbReference>
<sequence>MGVENLGPFLYSFFRMTKSRKVVEIGAGYTTLWILQALKDNDVELETIRSIQRGDKCKLLNIDWTIHSAVEDFDSEPSKLLCIDNCEHQKETASGAGAVALALGLDSYLEFQRGDAFAMNLEKHSVDALWCDFGVGARMSEFISSAWDCIRPGGFLLCHSTITNENTRLWLEAIRSRQPKEITGINPGEYTELSLLENHKRFQNSVSIIQKRKSTDGDIFEEPIYSQYA</sequence>
<dbReference type="KEGG" id="fcy:FRACYDRAFT_181375"/>
<accession>A0A1E7FRB8</accession>
<dbReference type="Proteomes" id="UP000095751">
    <property type="component" value="Unassembled WGS sequence"/>
</dbReference>